<dbReference type="EMBL" id="GGEC01050163">
    <property type="protein sequence ID" value="MBX30647.1"/>
    <property type="molecule type" value="Transcribed_RNA"/>
</dbReference>
<protein>
    <submittedName>
        <fullName evidence="1">Uncharacterized protein</fullName>
    </submittedName>
</protein>
<organism evidence="1">
    <name type="scientific">Rhizophora mucronata</name>
    <name type="common">Asiatic mangrove</name>
    <dbReference type="NCBI Taxonomy" id="61149"/>
    <lineage>
        <taxon>Eukaryota</taxon>
        <taxon>Viridiplantae</taxon>
        <taxon>Streptophyta</taxon>
        <taxon>Embryophyta</taxon>
        <taxon>Tracheophyta</taxon>
        <taxon>Spermatophyta</taxon>
        <taxon>Magnoliopsida</taxon>
        <taxon>eudicotyledons</taxon>
        <taxon>Gunneridae</taxon>
        <taxon>Pentapetalae</taxon>
        <taxon>rosids</taxon>
        <taxon>fabids</taxon>
        <taxon>Malpighiales</taxon>
        <taxon>Rhizophoraceae</taxon>
        <taxon>Rhizophora</taxon>
    </lineage>
</organism>
<name>A0A2P2MKD8_RHIMU</name>
<evidence type="ECO:0000313" key="1">
    <source>
        <dbReference type="EMBL" id="MBX30647.1"/>
    </source>
</evidence>
<proteinExistence type="predicted"/>
<dbReference type="AlphaFoldDB" id="A0A2P2MKD8"/>
<reference evidence="1" key="1">
    <citation type="submission" date="2018-02" db="EMBL/GenBank/DDBJ databases">
        <title>Rhizophora mucronata_Transcriptome.</title>
        <authorList>
            <person name="Meera S.P."/>
            <person name="Sreeshan A."/>
            <person name="Augustine A."/>
        </authorList>
    </citation>
    <scope>NUCLEOTIDE SEQUENCE</scope>
    <source>
        <tissue evidence="1">Leaf</tissue>
    </source>
</reference>
<sequence>MLQVLFHSISASYWKGTTALKKYVNLNADN</sequence>
<accession>A0A2P2MKD8</accession>